<protein>
    <recommendedName>
        <fullName evidence="5">Sfi1 spindle body domain-containing protein</fullName>
    </recommendedName>
</protein>
<evidence type="ECO:0000313" key="3">
    <source>
        <dbReference type="EMBL" id="QDZ24082.1"/>
    </source>
</evidence>
<evidence type="ECO:0000256" key="1">
    <source>
        <dbReference type="SAM" id="Coils"/>
    </source>
</evidence>
<organism evidence="3 4">
    <name type="scientific">Chloropicon primus</name>
    <dbReference type="NCBI Taxonomy" id="1764295"/>
    <lineage>
        <taxon>Eukaryota</taxon>
        <taxon>Viridiplantae</taxon>
        <taxon>Chlorophyta</taxon>
        <taxon>Chloropicophyceae</taxon>
        <taxon>Chloropicales</taxon>
        <taxon>Chloropicaceae</taxon>
        <taxon>Chloropicon</taxon>
    </lineage>
</organism>
<feature type="compositionally biased region" description="Acidic residues" evidence="2">
    <location>
        <begin position="414"/>
        <end position="423"/>
    </location>
</feature>
<dbReference type="AlphaFoldDB" id="A0A5B8MWX4"/>
<sequence length="891" mass="102824">MENSTLSYESQASAVSSWQNEVESTPVGFGNGRSLLTEKKNKVRENTELLEKMFGESQDKLGSAMYKLEGYSKQAISKQSWLATKNKKRQVKRVVKSSTKKAGSKHSSPKHQAPLSEKKEWEEFHHHTNTTSFRVVSDKKAKPSPTSRRPKSKSPATTTAAAARAADMTTTTARSETGGSFEVSMSGHFLQKIVLNAWYVETCESIENQLRGLRAHDRMQRRLMVAILLTWRKQTVRNARLRRLANKFNVNNNSRLQQIAFQWWKQSLQTKLSGYYFLQKSRKYDLHRKFRAWKKSSMLSLSKASYLHIMEKHLLGTKRKDVLRSYWKAWRETTAPSSSNKGGKEDTERRLREIVHLWSLRSKLSKVEDKYKYIMSSKAENLGMKENEGAPKSPAFSYALDNLGNVMKVPKSEEEAEQGEEAEVQSGGSPPTPVLGSKIAQIKSEQKELAEQFKQVRASATGSITSMNGFVESLKEFFVEHPPGEPAGGAFDFSALTQKLQSHLEQTKDIAAAPGPSEGEEEEEEEEEDTRLENLREEMQRELTKKQAQIWNMINRNNRKQMVMNVWMGWVTLALNSKQKQAALVQSIRRALSQSKFKWLTQHLLLTCKFTKRVGLHRSFQNVKQRLLFTAWRNNTLARKIEKGKTRLAEQRVRKIQQYSALRHWRLVVSDEMARRQAFHNHINKVCNLDLRNLVRAWQVSAVCAVYDKKVLAKAESSFQKLHLSRCFWFWREEATRKVRNRAVARQVIRKLDRLRLHQFLSAWLHVRRCTSRLEVIGQYVHTQTVKRVLASYFSTWCSSIMEVRHTRNKQELKKLIKQMQKMLTKSKDKLEMVESERDEASKKVGDLVTAVTNLNWKIQYGSDQYQNVPDNSSGGTGRIPQTPLLHITRK</sequence>
<feature type="region of interest" description="Disordered" evidence="2">
    <location>
        <begin position="868"/>
        <end position="891"/>
    </location>
</feature>
<evidence type="ECO:0008006" key="5">
    <source>
        <dbReference type="Google" id="ProtNLM"/>
    </source>
</evidence>
<feature type="compositionally biased region" description="Basic and acidic residues" evidence="2">
    <location>
        <begin position="116"/>
        <end position="126"/>
    </location>
</feature>
<feature type="coiled-coil region" evidence="1">
    <location>
        <begin position="810"/>
        <end position="844"/>
    </location>
</feature>
<evidence type="ECO:0000256" key="2">
    <source>
        <dbReference type="SAM" id="MobiDB-lite"/>
    </source>
</evidence>
<feature type="compositionally biased region" description="Acidic residues" evidence="2">
    <location>
        <begin position="518"/>
        <end position="530"/>
    </location>
</feature>
<feature type="compositionally biased region" description="Basic residues" evidence="2">
    <location>
        <begin position="85"/>
        <end position="109"/>
    </location>
</feature>
<feature type="region of interest" description="Disordered" evidence="2">
    <location>
        <begin position="511"/>
        <end position="530"/>
    </location>
</feature>
<reference evidence="3 4" key="1">
    <citation type="submission" date="2018-07" db="EMBL/GenBank/DDBJ databases">
        <title>The complete nuclear genome of the prasinophyte Chloropicon primus (CCMP1205).</title>
        <authorList>
            <person name="Pombert J.-F."/>
            <person name="Otis C."/>
            <person name="Turmel M."/>
            <person name="Lemieux C."/>
        </authorList>
    </citation>
    <scope>NUCLEOTIDE SEQUENCE [LARGE SCALE GENOMIC DNA]</scope>
    <source>
        <strain evidence="3 4">CCMP1205</strain>
    </source>
</reference>
<gene>
    <name evidence="3" type="ORF">A3770_12p66000</name>
</gene>
<feature type="region of interest" description="Disordered" evidence="2">
    <location>
        <begin position="83"/>
        <end position="173"/>
    </location>
</feature>
<name>A0A5B8MWX4_9CHLO</name>
<keyword evidence="4" id="KW-1185">Reference proteome</keyword>
<feature type="compositionally biased region" description="Low complexity" evidence="2">
    <location>
        <begin position="143"/>
        <end position="173"/>
    </location>
</feature>
<feature type="region of interest" description="Disordered" evidence="2">
    <location>
        <begin position="410"/>
        <end position="436"/>
    </location>
</feature>
<keyword evidence="1" id="KW-0175">Coiled coil</keyword>
<accession>A0A5B8MWX4</accession>
<evidence type="ECO:0000313" key="4">
    <source>
        <dbReference type="Proteomes" id="UP000316726"/>
    </source>
</evidence>
<dbReference type="EMBL" id="CP031045">
    <property type="protein sequence ID" value="QDZ24082.1"/>
    <property type="molecule type" value="Genomic_DNA"/>
</dbReference>
<dbReference type="Proteomes" id="UP000316726">
    <property type="component" value="Chromosome 12"/>
</dbReference>
<proteinExistence type="predicted"/>